<dbReference type="GO" id="GO:0005524">
    <property type="term" value="F:ATP binding"/>
    <property type="evidence" value="ECO:0007669"/>
    <property type="project" value="InterPro"/>
</dbReference>
<feature type="domain" description="Helicase ATP-binding" evidence="1">
    <location>
        <begin position="35"/>
        <end position="216"/>
    </location>
</feature>
<feature type="domain" description="Helicase C-terminal" evidence="2">
    <location>
        <begin position="281"/>
        <end position="447"/>
    </location>
</feature>
<dbReference type="Gene3D" id="1.10.30.50">
    <property type="match status" value="1"/>
</dbReference>
<dbReference type="GO" id="GO:0008270">
    <property type="term" value="F:zinc ion binding"/>
    <property type="evidence" value="ECO:0007669"/>
    <property type="project" value="InterPro"/>
</dbReference>
<sequence length="759" mass="87117">MKTAQVQYSGRLNVERGEHPKELYAHQNEAIKALNKINQAPFEGLLVLPTGGGKTLTAVHWLLRNFINNKKKVLWIAHRHELLDQALETVILSAYSSLLSNVSGFRYRIISGHPKHGRPVHIEPSDDIIIASKDSLNSGLDHLLNNWVRYLPELLLVVDEAHHATAKTYRKLINTVKDEMKTRGHENGFKMLGLTATPFRTDESEKGLLKLVFPGDIIYSEHLRNLINKGILAEPIFENLETKIAINKKLTARDIKTIEDFDRLPKEIAEKIAKSQERNGIIVNHYIKNREKYKPLLIFALDIVHAIALNKLFQDKGVKSDYVVSSVKDANTGTTVSAKDNSEKIKKFRNGELEVLINVEMLTEGTDLPNVQTVFLTRPTASTILMTQMIGRALRGQKAGGTEKAYVVSFIDEWEDKINWVNPEKLHFEDNAEFIEKDIPSNNRTARLISIEMIEEFARIMDESIDTTGIETLEFLKRVPIGIYRFSILEPAQESEAFEPIARNYEVLLYDDTEEAYDNFVNDLEIIFQGIGLKDREILTDAELEYLLQTAKEIYFPNCQTLLGYRDEDVENILRFYAQKQAKPEFLAFSERRKCDLSIVARHIYDNSLGGKAKSDYIDSLWNEQKSFWQVLFSYNKLYFRKQLDIETLKIEGLYPNAVVSIPTVIPDTVPIETLTLYEIKERDINEYKKIKKAVFSKYTDARGFISCAISGFKSQMRRDFQIDHIKPMSEGGLTMVENLQVLSRKAHQQKTRVENIKR</sequence>
<dbReference type="Pfam" id="PF01844">
    <property type="entry name" value="HNH"/>
    <property type="match status" value="1"/>
</dbReference>
<dbReference type="Gene3D" id="3.40.50.300">
    <property type="entry name" value="P-loop containing nucleotide triphosphate hydrolases"/>
    <property type="match status" value="2"/>
</dbReference>
<dbReference type="PANTHER" id="PTHR47396:SF1">
    <property type="entry name" value="ATP-DEPENDENT HELICASE IRC3-RELATED"/>
    <property type="match status" value="1"/>
</dbReference>
<reference evidence="3 4" key="1">
    <citation type="submission" date="2017-06" db="EMBL/GenBank/DDBJ databases">
        <title>Genome sequencing of cyanobaciteial culture collection at National Institute for Environmental Studies (NIES).</title>
        <authorList>
            <person name="Hirose Y."/>
            <person name="Shimura Y."/>
            <person name="Fujisawa T."/>
            <person name="Nakamura Y."/>
            <person name="Kawachi M."/>
        </authorList>
    </citation>
    <scope>NUCLEOTIDE SEQUENCE [LARGE SCALE GENOMIC DNA]</scope>
    <source>
        <strain evidence="3 4">NIES-21</strain>
    </source>
</reference>
<proteinExistence type="predicted"/>
<evidence type="ECO:0000313" key="4">
    <source>
        <dbReference type="Proteomes" id="UP000218287"/>
    </source>
</evidence>
<dbReference type="Proteomes" id="UP000218287">
    <property type="component" value="Chromosome"/>
</dbReference>
<dbReference type="AlphaFoldDB" id="A0A1Z4GL31"/>
<dbReference type="InterPro" id="IPR002711">
    <property type="entry name" value="HNH"/>
</dbReference>
<dbReference type="PROSITE" id="PS51192">
    <property type="entry name" value="HELICASE_ATP_BIND_1"/>
    <property type="match status" value="1"/>
</dbReference>
<keyword evidence="4" id="KW-1185">Reference proteome</keyword>
<dbReference type="SUPFAM" id="SSF52540">
    <property type="entry name" value="P-loop containing nucleoside triphosphate hydrolases"/>
    <property type="match status" value="1"/>
</dbReference>
<dbReference type="InterPro" id="IPR027417">
    <property type="entry name" value="P-loop_NTPase"/>
</dbReference>
<organism evidence="3 4">
    <name type="scientific">Anabaenopsis circularis NIES-21</name>
    <dbReference type="NCBI Taxonomy" id="1085406"/>
    <lineage>
        <taxon>Bacteria</taxon>
        <taxon>Bacillati</taxon>
        <taxon>Cyanobacteriota</taxon>
        <taxon>Cyanophyceae</taxon>
        <taxon>Nostocales</taxon>
        <taxon>Nodulariaceae</taxon>
        <taxon>Anabaenopsis</taxon>
    </lineage>
</organism>
<evidence type="ECO:0000259" key="2">
    <source>
        <dbReference type="PROSITE" id="PS51194"/>
    </source>
</evidence>
<dbReference type="InterPro" id="IPR003615">
    <property type="entry name" value="HNH_nuc"/>
</dbReference>
<evidence type="ECO:0000259" key="1">
    <source>
        <dbReference type="PROSITE" id="PS51192"/>
    </source>
</evidence>
<dbReference type="PANTHER" id="PTHR47396">
    <property type="entry name" value="TYPE I RESTRICTION ENZYME ECOKI R PROTEIN"/>
    <property type="match status" value="1"/>
</dbReference>
<gene>
    <name evidence="3" type="ORF">NIES21_40540</name>
</gene>
<dbReference type="GO" id="GO:0036121">
    <property type="term" value="F:double-stranded DNA helicase activity"/>
    <property type="evidence" value="ECO:0007669"/>
    <property type="project" value="TreeGrafter"/>
</dbReference>
<dbReference type="SMART" id="SM00507">
    <property type="entry name" value="HNHc"/>
    <property type="match status" value="1"/>
</dbReference>
<dbReference type="SMART" id="SM00487">
    <property type="entry name" value="DEXDc"/>
    <property type="match status" value="1"/>
</dbReference>
<dbReference type="PROSITE" id="PS51194">
    <property type="entry name" value="HELICASE_CTER"/>
    <property type="match status" value="1"/>
</dbReference>
<dbReference type="OrthoDB" id="9802848at2"/>
<evidence type="ECO:0000313" key="3">
    <source>
        <dbReference type="EMBL" id="BAY18210.1"/>
    </source>
</evidence>
<dbReference type="CDD" id="cd00085">
    <property type="entry name" value="HNHc"/>
    <property type="match status" value="1"/>
</dbReference>
<dbReference type="GO" id="GO:0061749">
    <property type="term" value="F:forked DNA-dependent helicase activity"/>
    <property type="evidence" value="ECO:0007669"/>
    <property type="project" value="TreeGrafter"/>
</dbReference>
<dbReference type="InterPro" id="IPR050742">
    <property type="entry name" value="Helicase_Restrict-Modif_Enz"/>
</dbReference>
<dbReference type="GO" id="GO:0004519">
    <property type="term" value="F:endonuclease activity"/>
    <property type="evidence" value="ECO:0007669"/>
    <property type="project" value="InterPro"/>
</dbReference>
<name>A0A1Z4GL31_9CYAN</name>
<accession>A0A1Z4GL31</accession>
<protein>
    <submittedName>
        <fullName evidence="3">Type III restriction enzyme res subunit</fullName>
    </submittedName>
</protein>
<dbReference type="InterPro" id="IPR006935">
    <property type="entry name" value="Helicase/UvrB_N"/>
</dbReference>
<dbReference type="Pfam" id="PF00271">
    <property type="entry name" value="Helicase_C"/>
    <property type="match status" value="1"/>
</dbReference>
<dbReference type="GO" id="GO:0000403">
    <property type="term" value="F:Y-form DNA binding"/>
    <property type="evidence" value="ECO:0007669"/>
    <property type="project" value="TreeGrafter"/>
</dbReference>
<dbReference type="InterPro" id="IPR014001">
    <property type="entry name" value="Helicase_ATP-bd"/>
</dbReference>
<dbReference type="SMART" id="SM00490">
    <property type="entry name" value="HELICc"/>
    <property type="match status" value="1"/>
</dbReference>
<dbReference type="GO" id="GO:0016787">
    <property type="term" value="F:hydrolase activity"/>
    <property type="evidence" value="ECO:0007669"/>
    <property type="project" value="InterPro"/>
</dbReference>
<dbReference type="InterPro" id="IPR001650">
    <property type="entry name" value="Helicase_C-like"/>
</dbReference>
<dbReference type="Pfam" id="PF04851">
    <property type="entry name" value="ResIII"/>
    <property type="match status" value="1"/>
</dbReference>
<dbReference type="EMBL" id="AP018174">
    <property type="protein sequence ID" value="BAY18210.1"/>
    <property type="molecule type" value="Genomic_DNA"/>
</dbReference>